<dbReference type="EMBL" id="LR699553">
    <property type="protein sequence ID" value="VVD28811.1"/>
    <property type="molecule type" value="Genomic_DNA"/>
</dbReference>
<protein>
    <submittedName>
        <fullName evidence="1">Uncharacterized protein</fullName>
    </submittedName>
</protein>
<dbReference type="KEGG" id="pdio:PDMSB3_2355"/>
<dbReference type="Proteomes" id="UP000325811">
    <property type="component" value="Chromosome I"/>
</dbReference>
<organism evidence="1 2">
    <name type="scientific">Paraburkholderia dioscoreae</name>
    <dbReference type="NCBI Taxonomy" id="2604047"/>
    <lineage>
        <taxon>Bacteria</taxon>
        <taxon>Pseudomonadati</taxon>
        <taxon>Pseudomonadota</taxon>
        <taxon>Betaproteobacteria</taxon>
        <taxon>Burkholderiales</taxon>
        <taxon>Burkholderiaceae</taxon>
        <taxon>Paraburkholderia</taxon>
    </lineage>
</organism>
<dbReference type="AlphaFoldDB" id="A0A5Q4ZDM6"/>
<keyword evidence="2" id="KW-1185">Reference proteome</keyword>
<evidence type="ECO:0000313" key="1">
    <source>
        <dbReference type="EMBL" id="VVD28811.1"/>
    </source>
</evidence>
<proteinExistence type="predicted"/>
<name>A0A5Q4ZDM6_9BURK</name>
<evidence type="ECO:0000313" key="2">
    <source>
        <dbReference type="Proteomes" id="UP000325811"/>
    </source>
</evidence>
<dbReference type="InterPro" id="IPR025688">
    <property type="entry name" value="PGDYG_prot"/>
</dbReference>
<dbReference type="Pfam" id="PF14083">
    <property type="entry name" value="PGDYG"/>
    <property type="match status" value="1"/>
</dbReference>
<sequence>MNLRVEPAIFRLCNYAPLTDDPRHRPLQKMRLSDASGMMRVYAAEHLNSGAAAPLFMPARFMTDLKNLDLSQDVNACRVVKDETVSVEFAASEGELMSLEGPNRYVRGDALITGSTGDRWVVSRERFDAKYVLADAAVSHGEAGTYRNRPAVVLAKQMHEAFTLARSANGGDVLRGAAGDWVMQYAPGDYGVVQAARFAKVYRLAS</sequence>
<reference evidence="1 2" key="1">
    <citation type="submission" date="2019-08" db="EMBL/GenBank/DDBJ databases">
        <authorList>
            <person name="Herpell B J."/>
        </authorList>
    </citation>
    <scope>NUCLEOTIDE SEQUENCE [LARGE SCALE GENOMIC DNA]</scope>
    <source>
        <strain evidence="2">Msb3</strain>
    </source>
</reference>
<accession>A0A5Q4ZDM6</accession>
<gene>
    <name evidence="1" type="ORF">PDMSB3_2355</name>
</gene>